<feature type="region of interest" description="Disordered" evidence="10">
    <location>
        <begin position="558"/>
        <end position="599"/>
    </location>
</feature>
<dbReference type="GO" id="GO:0005634">
    <property type="term" value="C:nucleus"/>
    <property type="evidence" value="ECO:0007669"/>
    <property type="project" value="InterPro"/>
</dbReference>
<evidence type="ECO:0000259" key="12">
    <source>
        <dbReference type="Pfam" id="PF07558"/>
    </source>
</evidence>
<evidence type="ECO:0000313" key="13">
    <source>
        <dbReference type="EMBL" id="KMM68253.1"/>
    </source>
</evidence>
<evidence type="ECO:0000256" key="6">
    <source>
        <dbReference type="ARBA" id="ARBA00023054"/>
    </source>
</evidence>
<evidence type="ECO:0000256" key="1">
    <source>
        <dbReference type="ARBA" id="ARBA00004584"/>
    </source>
</evidence>
<keyword evidence="4" id="KW-0132">Cell division</keyword>
<evidence type="ECO:0000256" key="2">
    <source>
        <dbReference type="ARBA" id="ARBA00010845"/>
    </source>
</evidence>
<comment type="subcellular location">
    <subcellularLocation>
        <location evidence="1">Chromosome</location>
        <location evidence="1">Centromere</location>
    </subcellularLocation>
</comment>
<dbReference type="InterPro" id="IPR011515">
    <property type="entry name" value="Shugoshin_C"/>
</dbReference>
<dbReference type="Pfam" id="PF07557">
    <property type="entry name" value="Shugoshin_C"/>
    <property type="match status" value="1"/>
</dbReference>
<protein>
    <submittedName>
        <fullName evidence="13">Shugoshin</fullName>
    </submittedName>
</protein>
<keyword evidence="5" id="KW-0159">Chromosome partition</keyword>
<keyword evidence="3" id="KW-0158">Chromosome</keyword>
<name>A0A0J6FD62_COCPO</name>
<comment type="similarity">
    <text evidence="2">Belongs to the shugoshin family.</text>
</comment>
<reference evidence="14" key="3">
    <citation type="journal article" date="2010" name="Genome Res.">
        <title>Population genomic sequencing of Coccidioides fungi reveals recent hybridization and transposon control.</title>
        <authorList>
            <person name="Neafsey D.E."/>
            <person name="Barker B.M."/>
            <person name="Sharpton T.J."/>
            <person name="Stajich J.E."/>
            <person name="Park D.J."/>
            <person name="Whiston E."/>
            <person name="Hung C.-Y."/>
            <person name="McMahan C."/>
            <person name="White J."/>
            <person name="Sykes S."/>
            <person name="Heiman D."/>
            <person name="Young S."/>
            <person name="Zeng Q."/>
            <person name="Abouelleil A."/>
            <person name="Aftuck L."/>
            <person name="Bessette D."/>
            <person name="Brown A."/>
            <person name="FitzGerald M."/>
            <person name="Lui A."/>
            <person name="Macdonald J.P."/>
            <person name="Priest M."/>
            <person name="Orbach M.J."/>
            <person name="Galgiani J.N."/>
            <person name="Kirkland T.N."/>
            <person name="Cole G.T."/>
            <person name="Birren B.W."/>
            <person name="Henn M.R."/>
            <person name="Taylor J.W."/>
            <person name="Rounsley S.D."/>
        </authorList>
    </citation>
    <scope>NUCLEOTIDE SEQUENCE [LARGE SCALE GENOMIC DNA]</scope>
    <source>
        <strain evidence="14">RMSCC 3488</strain>
    </source>
</reference>
<feature type="region of interest" description="Disordered" evidence="10">
    <location>
        <begin position="313"/>
        <end position="354"/>
    </location>
</feature>
<feature type="compositionally biased region" description="Basic and acidic residues" evidence="10">
    <location>
        <begin position="468"/>
        <end position="478"/>
    </location>
</feature>
<organism evidence="13 14">
    <name type="scientific">Coccidioides posadasii RMSCC 3488</name>
    <dbReference type="NCBI Taxonomy" id="454284"/>
    <lineage>
        <taxon>Eukaryota</taxon>
        <taxon>Fungi</taxon>
        <taxon>Dikarya</taxon>
        <taxon>Ascomycota</taxon>
        <taxon>Pezizomycotina</taxon>
        <taxon>Eurotiomycetes</taxon>
        <taxon>Eurotiomycetidae</taxon>
        <taxon>Onygenales</taxon>
        <taxon>Onygenaceae</taxon>
        <taxon>Coccidioides</taxon>
    </lineage>
</organism>
<dbReference type="Proteomes" id="UP000054567">
    <property type="component" value="Unassembled WGS sequence"/>
</dbReference>
<dbReference type="AlphaFoldDB" id="A0A0J6FD62"/>
<evidence type="ECO:0000256" key="4">
    <source>
        <dbReference type="ARBA" id="ARBA00022618"/>
    </source>
</evidence>
<keyword evidence="7" id="KW-0131">Cell cycle</keyword>
<sequence length="639" mass="71264">MARLNDLPPATESLESLKRRFIRQNREIARANSIQSARIRTLESEVSRLLTENVALRDEISYLNREVEKCQGSQRFGNQLFSVKEKLEAKLAELSILVTDLGSLPRRAHPITPKESHSSDFLRSPSCCRQNVKPEKTVSTGDEDRLPVICEDKYFPRLTPEVEEIPESPINDQLQEDTLPCSISGSLLSLPANVSSPFFAEKSPESSKCSKVNLLSQNKLPALEPRRKRRDSSFLQDILPNAERFTDPDGYGHIPPRAGSKRKFDVQEEGEPSSAHSNCQDDFQFTRLNASSEDLPQEIDIRSEDQPIQRVFKHKRQPVGGKKPGRRALGPKSTNTNLRSPVKTDSEKVQLRGEGKRHFTQINGTPCSRTIKDERGSFDKLKSSVLEPNLSEFNPKAPIKGARSPKEVGHSLDTDPPVATPNMVDRAATSESADILPEPGPTDGKASANTRTRQSRRSRGPVSYAEPNLRDKMRRPTEELVDAVGEDRFRRISRSQPEHFQTPEEGDTINNNPVQAPQDPPTKLPDHEQMAEGCSAHPDGDYHNGQSASSIAISTLVAGSKKRCQTKTRSETRRYSSNPSLDASHADLTTRTDMYNKTPPAEGMFEFSTEETAAGYAKTPIDSTRLQRGPATRRRSMMV</sequence>
<evidence type="ECO:0000256" key="5">
    <source>
        <dbReference type="ARBA" id="ARBA00022829"/>
    </source>
</evidence>
<evidence type="ECO:0000256" key="3">
    <source>
        <dbReference type="ARBA" id="ARBA00022454"/>
    </source>
</evidence>
<feature type="compositionally biased region" description="Basic and acidic residues" evidence="10">
    <location>
        <begin position="342"/>
        <end position="354"/>
    </location>
</feature>
<keyword evidence="6 9" id="KW-0175">Coiled coil</keyword>
<reference evidence="14" key="2">
    <citation type="journal article" date="2009" name="Genome Res.">
        <title>Comparative genomic analyses of the human fungal pathogens Coccidioides and their relatives.</title>
        <authorList>
            <person name="Sharpton T.J."/>
            <person name="Stajich J.E."/>
            <person name="Rounsley S.D."/>
            <person name="Gardner M.J."/>
            <person name="Wortman J.R."/>
            <person name="Jordar V.S."/>
            <person name="Maiti R."/>
            <person name="Kodira C.D."/>
            <person name="Neafsey D.E."/>
            <person name="Zeng Q."/>
            <person name="Hung C.-Y."/>
            <person name="McMahan C."/>
            <person name="Muszewska A."/>
            <person name="Grynberg M."/>
            <person name="Mandel M.A."/>
            <person name="Kellner E.M."/>
            <person name="Barker B.M."/>
            <person name="Galgiani J.N."/>
            <person name="Orbach M.J."/>
            <person name="Kirkland T.N."/>
            <person name="Cole G.T."/>
            <person name="Henn M.R."/>
            <person name="Birren B.W."/>
            <person name="Taylor J.W."/>
        </authorList>
    </citation>
    <scope>NUCLEOTIDE SEQUENCE [LARGE SCALE GENOMIC DNA]</scope>
    <source>
        <strain evidence="14">RMSCC 3488</strain>
    </source>
</reference>
<feature type="region of interest" description="Disordered" evidence="10">
    <location>
        <begin position="223"/>
        <end position="281"/>
    </location>
</feature>
<dbReference type="OrthoDB" id="5394106at2759"/>
<dbReference type="Pfam" id="PF07558">
    <property type="entry name" value="Shugoshin_N"/>
    <property type="match status" value="1"/>
</dbReference>
<feature type="compositionally biased region" description="Basic and acidic residues" evidence="10">
    <location>
        <begin position="404"/>
        <end position="413"/>
    </location>
</feature>
<dbReference type="EMBL" id="DS268110">
    <property type="protein sequence ID" value="KMM68253.1"/>
    <property type="molecule type" value="Genomic_DNA"/>
</dbReference>
<keyword evidence="8" id="KW-0137">Centromere</keyword>
<feature type="region of interest" description="Disordered" evidence="10">
    <location>
        <begin position="389"/>
        <end position="546"/>
    </location>
</feature>
<evidence type="ECO:0000256" key="8">
    <source>
        <dbReference type="ARBA" id="ARBA00023328"/>
    </source>
</evidence>
<reference evidence="13 14" key="1">
    <citation type="submission" date="2007-06" db="EMBL/GenBank/DDBJ databases">
        <title>The Genome Sequence of Coccidioides posadasii RMSCC_3488.</title>
        <authorList>
            <consortium name="Coccidioides Genome Resources Consortium"/>
            <consortium name="The Broad Institute Genome Sequencing Platform"/>
            <person name="Henn M.R."/>
            <person name="Sykes S."/>
            <person name="Young S."/>
            <person name="Jaffe D."/>
            <person name="Berlin A."/>
            <person name="Alvarez P."/>
            <person name="Butler J."/>
            <person name="Gnerre S."/>
            <person name="Grabherr M."/>
            <person name="Mauceli E."/>
            <person name="Brockman W."/>
            <person name="Kodira C."/>
            <person name="Alvarado L."/>
            <person name="Zeng Q."/>
            <person name="Crawford M."/>
            <person name="Antoine C."/>
            <person name="Devon K."/>
            <person name="Galgiani J."/>
            <person name="Orsborn K."/>
            <person name="Lewis M.L."/>
            <person name="Nusbaum C."/>
            <person name="Galagan J."/>
            <person name="Birren B."/>
        </authorList>
    </citation>
    <scope>NUCLEOTIDE SEQUENCE [LARGE SCALE GENOMIC DNA]</scope>
    <source>
        <strain evidence="13 14">RMSCC 3488</strain>
    </source>
</reference>
<evidence type="ECO:0000256" key="7">
    <source>
        <dbReference type="ARBA" id="ARBA00023306"/>
    </source>
</evidence>
<proteinExistence type="inferred from homology"/>
<feature type="domain" description="Shugoshin N-terminal coiled-coil" evidence="12">
    <location>
        <begin position="17"/>
        <end position="61"/>
    </location>
</feature>
<feature type="domain" description="Shugoshin C-terminal" evidence="11">
    <location>
        <begin position="453"/>
        <end position="475"/>
    </location>
</feature>
<evidence type="ECO:0000259" key="11">
    <source>
        <dbReference type="Pfam" id="PF07557"/>
    </source>
</evidence>
<evidence type="ECO:0000313" key="14">
    <source>
        <dbReference type="Proteomes" id="UP000054567"/>
    </source>
</evidence>
<gene>
    <name evidence="13" type="ORF">CPAG_04585</name>
</gene>
<dbReference type="GO" id="GO:0000779">
    <property type="term" value="C:condensed chromosome, centromeric region"/>
    <property type="evidence" value="ECO:0007669"/>
    <property type="project" value="UniProtKB-ARBA"/>
</dbReference>
<feature type="coiled-coil region" evidence="9">
    <location>
        <begin position="14"/>
        <end position="59"/>
    </location>
</feature>
<accession>A0A0J6FD62</accession>
<evidence type="ECO:0000256" key="10">
    <source>
        <dbReference type="SAM" id="MobiDB-lite"/>
    </source>
</evidence>
<dbReference type="GO" id="GO:0051301">
    <property type="term" value="P:cell division"/>
    <property type="evidence" value="ECO:0007669"/>
    <property type="project" value="UniProtKB-KW"/>
</dbReference>
<dbReference type="VEuPathDB" id="FungiDB:CPAG_04585"/>
<dbReference type="GO" id="GO:0045132">
    <property type="term" value="P:meiotic chromosome segregation"/>
    <property type="evidence" value="ECO:0007669"/>
    <property type="project" value="InterPro"/>
</dbReference>
<dbReference type="InterPro" id="IPR011516">
    <property type="entry name" value="Shugoshin_N"/>
</dbReference>
<evidence type="ECO:0000256" key="9">
    <source>
        <dbReference type="SAM" id="Coils"/>
    </source>
</evidence>